<dbReference type="Pfam" id="PF13424">
    <property type="entry name" value="TPR_12"/>
    <property type="match status" value="1"/>
</dbReference>
<dbReference type="InterPro" id="IPR006597">
    <property type="entry name" value="Sel1-like"/>
</dbReference>
<dbReference type="HOGENOM" id="CLU_000288_36_0_0"/>
<keyword evidence="1" id="KW-0802">TPR repeat</keyword>
<proteinExistence type="predicted"/>
<dbReference type="EMBL" id="CP001739">
    <property type="protein sequence ID" value="ACZ07342.1"/>
    <property type="molecule type" value="Genomic_DNA"/>
</dbReference>
<sequence length="255" mass="29434">MKKKYLKFLLIIFLALLGLFCEKQNSRNDVISKASEEYLSQVDGTKPGELDSLLISGIASYGDGNKALAIRYFEKAYELGDVRGAVKLYELYNSEKDEEKIKEWEVKAAEMGEASVQNNLGVRLYKQGNFNGAEKWYLKAAEQNHLKAWKNLGYLYLKQQKYKEAEKWYLKAAENKDSDSQNNLGIIYKKTGDFNEAEKWYLEAITQGNLAAQYNLGILYEENLNNIEKAVYWYKKSAKSGYKNSKKKLKELKEK</sequence>
<dbReference type="KEGG" id="str:Sterm_0465"/>
<dbReference type="SMART" id="SM00671">
    <property type="entry name" value="SEL1"/>
    <property type="match status" value="5"/>
</dbReference>
<dbReference type="InterPro" id="IPR019734">
    <property type="entry name" value="TPR_rpt"/>
</dbReference>
<dbReference type="InterPro" id="IPR050767">
    <property type="entry name" value="Sel1_AlgK"/>
</dbReference>
<evidence type="ECO:0000313" key="3">
    <source>
        <dbReference type="Proteomes" id="UP000000845"/>
    </source>
</evidence>
<dbReference type="SMART" id="SM00028">
    <property type="entry name" value="TPR"/>
    <property type="match status" value="4"/>
</dbReference>
<dbReference type="PROSITE" id="PS50005">
    <property type="entry name" value="TPR"/>
    <property type="match status" value="1"/>
</dbReference>
<evidence type="ECO:0000313" key="2">
    <source>
        <dbReference type="EMBL" id="ACZ07342.1"/>
    </source>
</evidence>
<dbReference type="Pfam" id="PF13374">
    <property type="entry name" value="TPR_10"/>
    <property type="match status" value="1"/>
</dbReference>
<dbReference type="RefSeq" id="WP_012859940.1">
    <property type="nucleotide sequence ID" value="NC_013517.1"/>
</dbReference>
<protein>
    <submittedName>
        <fullName evidence="2">TPR repeat-containing protein</fullName>
    </submittedName>
</protein>
<dbReference type="Pfam" id="PF08238">
    <property type="entry name" value="Sel1"/>
    <property type="match status" value="2"/>
</dbReference>
<dbReference type="AlphaFoldDB" id="D1AMW6"/>
<dbReference type="Proteomes" id="UP000000845">
    <property type="component" value="Chromosome"/>
</dbReference>
<accession>D1AMW6</accession>
<dbReference type="Gene3D" id="1.25.40.10">
    <property type="entry name" value="Tetratricopeptide repeat domain"/>
    <property type="match status" value="1"/>
</dbReference>
<organism evidence="2 3">
    <name type="scientific">Sebaldella termitidis (strain ATCC 33386 / NCTC 11300)</name>
    <dbReference type="NCBI Taxonomy" id="526218"/>
    <lineage>
        <taxon>Bacteria</taxon>
        <taxon>Fusobacteriati</taxon>
        <taxon>Fusobacteriota</taxon>
        <taxon>Fusobacteriia</taxon>
        <taxon>Fusobacteriales</taxon>
        <taxon>Leptotrichiaceae</taxon>
        <taxon>Sebaldella</taxon>
    </lineage>
</organism>
<reference evidence="2 3" key="2">
    <citation type="journal article" date="2010" name="Stand. Genomic Sci.">
        <title>Complete genome sequence of Sebaldella termitidis type strain (NCTC 11300).</title>
        <authorList>
            <person name="Harmon-Smith M."/>
            <person name="Celia L."/>
            <person name="Chertkov O."/>
            <person name="Lapidus A."/>
            <person name="Copeland A."/>
            <person name="Glavina Del Rio T."/>
            <person name="Nolan M."/>
            <person name="Lucas S."/>
            <person name="Tice H."/>
            <person name="Cheng J.F."/>
            <person name="Han C."/>
            <person name="Detter J.C."/>
            <person name="Bruce D."/>
            <person name="Goodwin L."/>
            <person name="Pitluck S."/>
            <person name="Pati A."/>
            <person name="Liolios K."/>
            <person name="Ivanova N."/>
            <person name="Mavromatis K."/>
            <person name="Mikhailova N."/>
            <person name="Chen A."/>
            <person name="Palaniappan K."/>
            <person name="Land M."/>
            <person name="Hauser L."/>
            <person name="Chang Y.J."/>
            <person name="Jeffries C.D."/>
            <person name="Brettin T."/>
            <person name="Goker M."/>
            <person name="Beck B."/>
            <person name="Bristow J."/>
            <person name="Eisen J.A."/>
            <person name="Markowitz V."/>
            <person name="Hugenholtz P."/>
            <person name="Kyrpides N.C."/>
            <person name="Klenk H.P."/>
            <person name="Chen F."/>
        </authorList>
    </citation>
    <scope>NUCLEOTIDE SEQUENCE [LARGE SCALE GENOMIC DNA]</scope>
    <source>
        <strain evidence="3">ATCC 33386 / NCTC 11300</strain>
    </source>
</reference>
<dbReference type="eggNOG" id="COG0790">
    <property type="taxonomic scope" value="Bacteria"/>
</dbReference>
<feature type="repeat" description="TPR" evidence="1">
    <location>
        <begin position="146"/>
        <end position="179"/>
    </location>
</feature>
<dbReference type="STRING" id="526218.Sterm_0465"/>
<keyword evidence="3" id="KW-1185">Reference proteome</keyword>
<dbReference type="PANTHER" id="PTHR11102">
    <property type="entry name" value="SEL-1-LIKE PROTEIN"/>
    <property type="match status" value="1"/>
</dbReference>
<gene>
    <name evidence="2" type="ordered locus">Sterm_0465</name>
</gene>
<evidence type="ECO:0000256" key="1">
    <source>
        <dbReference type="PROSITE-ProRule" id="PRU00339"/>
    </source>
</evidence>
<dbReference type="PANTHER" id="PTHR11102:SF160">
    <property type="entry name" value="ERAD-ASSOCIATED E3 UBIQUITIN-PROTEIN LIGASE COMPONENT HRD3"/>
    <property type="match status" value="1"/>
</dbReference>
<reference evidence="3" key="1">
    <citation type="submission" date="2009-09" db="EMBL/GenBank/DDBJ databases">
        <title>The complete chromosome of Sebaldella termitidis ATCC 33386.</title>
        <authorList>
            <consortium name="US DOE Joint Genome Institute (JGI-PGF)"/>
            <person name="Lucas S."/>
            <person name="Copeland A."/>
            <person name="Lapidus A."/>
            <person name="Glavina del Rio T."/>
            <person name="Dalin E."/>
            <person name="Tice H."/>
            <person name="Bruce D."/>
            <person name="Goodwin L."/>
            <person name="Pitluck S."/>
            <person name="Kyrpides N."/>
            <person name="Mavromatis K."/>
            <person name="Ivanova N."/>
            <person name="Mikhailova N."/>
            <person name="Sims D."/>
            <person name="Meincke L."/>
            <person name="Brettin T."/>
            <person name="Detter J.C."/>
            <person name="Han C."/>
            <person name="Larimer F."/>
            <person name="Land M."/>
            <person name="Hauser L."/>
            <person name="Markowitz V."/>
            <person name="Cheng J.F."/>
            <person name="Hugenholtz P."/>
            <person name="Woyke T."/>
            <person name="Wu D."/>
            <person name="Eisen J.A."/>
        </authorList>
    </citation>
    <scope>NUCLEOTIDE SEQUENCE [LARGE SCALE GENOMIC DNA]</scope>
    <source>
        <strain evidence="3">ATCC 33386 / NCTC 11300</strain>
    </source>
</reference>
<dbReference type="InterPro" id="IPR011990">
    <property type="entry name" value="TPR-like_helical_dom_sf"/>
</dbReference>
<dbReference type="SUPFAM" id="SSF81901">
    <property type="entry name" value="HCP-like"/>
    <property type="match status" value="1"/>
</dbReference>
<name>D1AMW6_SEBTE</name>